<dbReference type="AlphaFoldDB" id="A0A4P7LIP7"/>
<dbReference type="PRINTS" id="PR00032">
    <property type="entry name" value="HTHARAC"/>
</dbReference>
<evidence type="ECO:0000256" key="1">
    <source>
        <dbReference type="ARBA" id="ARBA00023015"/>
    </source>
</evidence>
<organism evidence="7 8">
    <name type="scientific">Cupriavidus oxalaticus</name>
    <dbReference type="NCBI Taxonomy" id="96344"/>
    <lineage>
        <taxon>Bacteria</taxon>
        <taxon>Pseudomonadati</taxon>
        <taxon>Pseudomonadota</taxon>
        <taxon>Betaproteobacteria</taxon>
        <taxon>Burkholderiales</taxon>
        <taxon>Burkholderiaceae</taxon>
        <taxon>Cupriavidus</taxon>
    </lineage>
</organism>
<keyword evidence="1" id="KW-0805">Transcription regulation</keyword>
<dbReference type="InterPro" id="IPR009057">
    <property type="entry name" value="Homeodomain-like_sf"/>
</dbReference>
<dbReference type="EMBL" id="CP038636">
    <property type="protein sequence ID" value="QBY55458.1"/>
    <property type="molecule type" value="Genomic_DNA"/>
</dbReference>
<dbReference type="PANTHER" id="PTHR46796">
    <property type="entry name" value="HTH-TYPE TRANSCRIPTIONAL ACTIVATOR RHAS-RELATED"/>
    <property type="match status" value="1"/>
</dbReference>
<feature type="domain" description="Response regulatory" evidence="6">
    <location>
        <begin position="42"/>
        <end position="155"/>
    </location>
</feature>
<evidence type="ECO:0000256" key="3">
    <source>
        <dbReference type="ARBA" id="ARBA00023163"/>
    </source>
</evidence>
<dbReference type="SUPFAM" id="SSF52172">
    <property type="entry name" value="CheY-like"/>
    <property type="match status" value="1"/>
</dbReference>
<evidence type="ECO:0000259" key="6">
    <source>
        <dbReference type="PROSITE" id="PS50110"/>
    </source>
</evidence>
<dbReference type="SUPFAM" id="SSF46689">
    <property type="entry name" value="Homeodomain-like"/>
    <property type="match status" value="2"/>
</dbReference>
<dbReference type="InterPro" id="IPR050204">
    <property type="entry name" value="AraC_XylS_family_regulators"/>
</dbReference>
<evidence type="ECO:0000256" key="2">
    <source>
        <dbReference type="ARBA" id="ARBA00023125"/>
    </source>
</evidence>
<dbReference type="InterPro" id="IPR020449">
    <property type="entry name" value="Tscrpt_reg_AraC-type_HTH"/>
</dbReference>
<dbReference type="Pfam" id="PF12833">
    <property type="entry name" value="HTH_18"/>
    <property type="match status" value="1"/>
</dbReference>
<dbReference type="GO" id="GO:0043565">
    <property type="term" value="F:sequence-specific DNA binding"/>
    <property type="evidence" value="ECO:0007669"/>
    <property type="project" value="InterPro"/>
</dbReference>
<dbReference type="Proteomes" id="UP000295294">
    <property type="component" value="Plasmid unnamed1"/>
</dbReference>
<evidence type="ECO:0000313" key="8">
    <source>
        <dbReference type="Proteomes" id="UP000295294"/>
    </source>
</evidence>
<reference evidence="7 8" key="1">
    <citation type="submission" date="2019-03" db="EMBL/GenBank/DDBJ databases">
        <title>Efficiently degradation of phenoxyalkanoic acid herbicides by Cupriavidus oxalaticus strain X32.</title>
        <authorList>
            <person name="Sheng X."/>
        </authorList>
    </citation>
    <scope>NUCLEOTIDE SEQUENCE [LARGE SCALE GENOMIC DNA]</scope>
    <source>
        <strain evidence="7 8">X32</strain>
        <plasmid evidence="7 8">unnamed1</plasmid>
    </source>
</reference>
<dbReference type="OrthoDB" id="3631840at2"/>
<dbReference type="KEGG" id="cox:E0W60_30950"/>
<comment type="caution">
    <text evidence="4">Lacks conserved residue(s) required for the propagation of feature annotation.</text>
</comment>
<keyword evidence="3" id="KW-0804">Transcription</keyword>
<proteinExistence type="predicted"/>
<dbReference type="SMART" id="SM00342">
    <property type="entry name" value="HTH_ARAC"/>
    <property type="match status" value="1"/>
</dbReference>
<dbReference type="PROSITE" id="PS50110">
    <property type="entry name" value="RESPONSE_REGULATORY"/>
    <property type="match status" value="1"/>
</dbReference>
<name>A0A4P7LIP7_9BURK</name>
<geneLocation type="plasmid" evidence="7">
    <name>unnamed1</name>
</geneLocation>
<protein>
    <submittedName>
        <fullName evidence="7">Response regulator transcription factor</fullName>
    </submittedName>
</protein>
<dbReference type="Gene3D" id="1.10.10.60">
    <property type="entry name" value="Homeodomain-like"/>
    <property type="match status" value="2"/>
</dbReference>
<feature type="domain" description="HTH araC/xylS-type" evidence="5">
    <location>
        <begin position="192"/>
        <end position="290"/>
    </location>
</feature>
<evidence type="ECO:0000313" key="7">
    <source>
        <dbReference type="EMBL" id="QBY55458.1"/>
    </source>
</evidence>
<evidence type="ECO:0000256" key="4">
    <source>
        <dbReference type="PROSITE-ProRule" id="PRU00169"/>
    </source>
</evidence>
<dbReference type="PANTHER" id="PTHR46796:SF6">
    <property type="entry name" value="ARAC SUBFAMILY"/>
    <property type="match status" value="1"/>
</dbReference>
<dbReference type="Gene3D" id="3.40.50.2300">
    <property type="match status" value="1"/>
</dbReference>
<accession>A0A4P7LIP7</accession>
<dbReference type="GO" id="GO:0000160">
    <property type="term" value="P:phosphorelay signal transduction system"/>
    <property type="evidence" value="ECO:0007669"/>
    <property type="project" value="InterPro"/>
</dbReference>
<gene>
    <name evidence="7" type="ORF">E0W60_30950</name>
</gene>
<dbReference type="InterPro" id="IPR018060">
    <property type="entry name" value="HTH_AraC"/>
</dbReference>
<keyword evidence="2" id="KW-0238">DNA-binding</keyword>
<sequence>MTCSPTAPTSRTWKPVHANNLSRRKKIMNYSFNPPSAGREPRILWVDLTREAGTALVDAIDGAFDVYRVRKLPQVPDAIQIYSPLILCFEFDTPDSAGIEALTRTRRVHPSLPTLMITGCHSEAVAICALRLRVWDLLVKPVSIEALNHQIAALTIVTRQRGSESASEILFPSQGTEDLSALDGHKQQARTFPAIALVAAQFDRKIALEYAAALCRLSASQFCRIFKQEYGVSFGQYLLRYRIDRACERLANSGALAKEVAYSVGFNDHSYFTRAFKRQVGLCPSEYRGAQDSPND</sequence>
<dbReference type="InterPro" id="IPR001789">
    <property type="entry name" value="Sig_transdc_resp-reg_receiver"/>
</dbReference>
<dbReference type="PROSITE" id="PS01124">
    <property type="entry name" value="HTH_ARAC_FAMILY_2"/>
    <property type="match status" value="1"/>
</dbReference>
<dbReference type="InterPro" id="IPR011006">
    <property type="entry name" value="CheY-like_superfamily"/>
</dbReference>
<evidence type="ECO:0000259" key="5">
    <source>
        <dbReference type="PROSITE" id="PS01124"/>
    </source>
</evidence>
<keyword evidence="7" id="KW-0614">Plasmid</keyword>
<dbReference type="GO" id="GO:0003700">
    <property type="term" value="F:DNA-binding transcription factor activity"/>
    <property type="evidence" value="ECO:0007669"/>
    <property type="project" value="InterPro"/>
</dbReference>